<dbReference type="STRING" id="1423788.FC78_GL001517"/>
<dbReference type="AlphaFoldDB" id="A0A0R1KK20"/>
<dbReference type="OrthoDB" id="2379922at2"/>
<proteinExistence type="predicted"/>
<dbReference type="EMBL" id="AZDY01000036">
    <property type="protein sequence ID" value="KRK83560.1"/>
    <property type="molecule type" value="Genomic_DNA"/>
</dbReference>
<evidence type="ECO:0000259" key="1">
    <source>
        <dbReference type="PROSITE" id="PS51664"/>
    </source>
</evidence>
<dbReference type="RefSeq" id="WP_056951771.1">
    <property type="nucleotide sequence ID" value="NZ_AZDY01000036.1"/>
</dbReference>
<sequence length="352" mass="40866">MEKIQILKKWGMPKFTSMRMPIDESFRPSATIFGGDVDHLTEKVRQEFYEQNDIKKSANLIINEMKPYTKKNKIIPLSLIPSEWNSKNQNDVDWYSSDDSRYVCFTRWDGKKVLIPAAISISLPLKKGLSWITYSGYAHDNKFKIAVEKGIMELIERDDFASWWHKGNGLFDVNTTQLELVKRMIKEIKISPNVKGVDLFEIPNEWKVITILCVIYSNEYPNISLGLGTSFSLEYSCKHAILEAVGTYRGHMWEALNGEINVNMLRFEETYKHILETRTNSRLDNNIQKYSIEKLMKKTQTYFSTINNKNGYTIKAYSTLLQPETLLSTTPFVSRLILRTDKPLKLGTVPFW</sequence>
<dbReference type="PATRIC" id="fig|1423788.3.peg.1563"/>
<keyword evidence="3" id="KW-1185">Reference proteome</keyword>
<reference evidence="2 3" key="1">
    <citation type="journal article" date="2015" name="Genome Announc.">
        <title>Expanding the biotechnology potential of lactobacilli through comparative genomics of 213 strains and associated genera.</title>
        <authorList>
            <person name="Sun Z."/>
            <person name="Harris H.M."/>
            <person name="McCann A."/>
            <person name="Guo C."/>
            <person name="Argimon S."/>
            <person name="Zhang W."/>
            <person name="Yang X."/>
            <person name="Jeffery I.B."/>
            <person name="Cooney J.C."/>
            <person name="Kagawa T.F."/>
            <person name="Liu W."/>
            <person name="Song Y."/>
            <person name="Salvetti E."/>
            <person name="Wrobel A."/>
            <person name="Rasinkangas P."/>
            <person name="Parkhill J."/>
            <person name="Rea M.C."/>
            <person name="O'Sullivan O."/>
            <person name="Ritari J."/>
            <person name="Douillard F.P."/>
            <person name="Paul Ross R."/>
            <person name="Yang R."/>
            <person name="Briner A.E."/>
            <person name="Felis G.E."/>
            <person name="de Vos W.M."/>
            <person name="Barrangou R."/>
            <person name="Klaenhammer T.R."/>
            <person name="Caufield P.W."/>
            <person name="Cui Y."/>
            <person name="Zhang H."/>
            <person name="O'Toole P.W."/>
        </authorList>
    </citation>
    <scope>NUCLEOTIDE SEQUENCE [LARGE SCALE GENOMIC DNA]</scope>
    <source>
        <strain evidence="2 3">DSM 19674</strain>
    </source>
</reference>
<dbReference type="Gene3D" id="3.30.1330.230">
    <property type="match status" value="1"/>
</dbReference>
<comment type="caution">
    <text evidence="2">The sequence shown here is derived from an EMBL/GenBank/DDBJ whole genome shotgun (WGS) entry which is preliminary data.</text>
</comment>
<name>A0A0R1KK20_9LACO</name>
<dbReference type="Proteomes" id="UP000051515">
    <property type="component" value="Unassembled WGS sequence"/>
</dbReference>
<organism evidence="2 3">
    <name type="scientific">Companilactobacillus bobalius DSM 19674</name>
    <dbReference type="NCBI Taxonomy" id="1423788"/>
    <lineage>
        <taxon>Bacteria</taxon>
        <taxon>Bacillati</taxon>
        <taxon>Bacillota</taxon>
        <taxon>Bacilli</taxon>
        <taxon>Lactobacillales</taxon>
        <taxon>Lactobacillaceae</taxon>
        <taxon>Companilactobacillus</taxon>
        <taxon>Companilactobacillus bobalius</taxon>
    </lineage>
</organism>
<dbReference type="Pfam" id="PF02624">
    <property type="entry name" value="YcaO"/>
    <property type="match status" value="1"/>
</dbReference>
<evidence type="ECO:0000313" key="3">
    <source>
        <dbReference type="Proteomes" id="UP000051515"/>
    </source>
</evidence>
<gene>
    <name evidence="2" type="ORF">FC78_GL001517</name>
</gene>
<protein>
    <recommendedName>
        <fullName evidence="1">YcaO domain-containing protein</fullName>
    </recommendedName>
</protein>
<dbReference type="InterPro" id="IPR003776">
    <property type="entry name" value="YcaO-like_dom"/>
</dbReference>
<dbReference type="PROSITE" id="PS51664">
    <property type="entry name" value="YCAO"/>
    <property type="match status" value="1"/>
</dbReference>
<evidence type="ECO:0000313" key="2">
    <source>
        <dbReference type="EMBL" id="KRK83560.1"/>
    </source>
</evidence>
<feature type="domain" description="YcaO" evidence="1">
    <location>
        <begin position="1"/>
        <end position="352"/>
    </location>
</feature>
<accession>A0A0R1KK20</accession>